<proteinExistence type="predicted"/>
<organism evidence="1">
    <name type="scientific">Arundo donax</name>
    <name type="common">Giant reed</name>
    <name type="synonym">Donax arundinaceus</name>
    <dbReference type="NCBI Taxonomy" id="35708"/>
    <lineage>
        <taxon>Eukaryota</taxon>
        <taxon>Viridiplantae</taxon>
        <taxon>Streptophyta</taxon>
        <taxon>Embryophyta</taxon>
        <taxon>Tracheophyta</taxon>
        <taxon>Spermatophyta</taxon>
        <taxon>Magnoliopsida</taxon>
        <taxon>Liliopsida</taxon>
        <taxon>Poales</taxon>
        <taxon>Poaceae</taxon>
        <taxon>PACMAD clade</taxon>
        <taxon>Arundinoideae</taxon>
        <taxon>Arundineae</taxon>
        <taxon>Arundo</taxon>
    </lineage>
</organism>
<accession>A0A0A9B708</accession>
<dbReference type="EMBL" id="GBRH01238794">
    <property type="protein sequence ID" value="JAD59101.1"/>
    <property type="molecule type" value="Transcribed_RNA"/>
</dbReference>
<name>A0A0A9B708_ARUDO</name>
<dbReference type="AlphaFoldDB" id="A0A0A9B708"/>
<reference evidence="1" key="2">
    <citation type="journal article" date="2015" name="Data Brief">
        <title>Shoot transcriptome of the giant reed, Arundo donax.</title>
        <authorList>
            <person name="Barrero R.A."/>
            <person name="Guerrero F.D."/>
            <person name="Moolhuijzen P."/>
            <person name="Goolsby J.A."/>
            <person name="Tidwell J."/>
            <person name="Bellgard S.E."/>
            <person name="Bellgard M.I."/>
        </authorList>
    </citation>
    <scope>NUCLEOTIDE SEQUENCE</scope>
    <source>
        <tissue evidence="1">Shoot tissue taken approximately 20 cm above the soil surface</tissue>
    </source>
</reference>
<protein>
    <submittedName>
        <fullName evidence="1">Uncharacterized protein</fullName>
    </submittedName>
</protein>
<reference evidence="1" key="1">
    <citation type="submission" date="2014-09" db="EMBL/GenBank/DDBJ databases">
        <authorList>
            <person name="Magalhaes I.L.F."/>
            <person name="Oliveira U."/>
            <person name="Santos F.R."/>
            <person name="Vidigal T.H.D.A."/>
            <person name="Brescovit A.D."/>
            <person name="Santos A.J."/>
        </authorList>
    </citation>
    <scope>NUCLEOTIDE SEQUENCE</scope>
    <source>
        <tissue evidence="1">Shoot tissue taken approximately 20 cm above the soil surface</tissue>
    </source>
</reference>
<evidence type="ECO:0000313" key="1">
    <source>
        <dbReference type="EMBL" id="JAD59101.1"/>
    </source>
</evidence>
<sequence>MHARGRDGVSLGTHRSSLVQLNKLNI</sequence>